<dbReference type="InterPro" id="IPR027417">
    <property type="entry name" value="P-loop_NTPase"/>
</dbReference>
<proteinExistence type="predicted"/>
<dbReference type="OrthoDB" id="9794577at2"/>
<reference evidence="2 3" key="1">
    <citation type="submission" date="2016-10" db="EMBL/GenBank/DDBJ databases">
        <authorList>
            <person name="de Groot N.N."/>
        </authorList>
    </citation>
    <scope>NUCLEOTIDE SEQUENCE [LARGE SCALE GENOMIC DNA]</scope>
    <source>
        <strain evidence="2 3">DSM 23995</strain>
    </source>
</reference>
<dbReference type="RefSeq" id="WP_091663124.1">
    <property type="nucleotide sequence ID" value="NZ_FONT01000007.1"/>
</dbReference>
<keyword evidence="3" id="KW-1185">Reference proteome</keyword>
<protein>
    <submittedName>
        <fullName evidence="2">Pilus assembly protein CpaE</fullName>
    </submittedName>
</protein>
<evidence type="ECO:0000313" key="2">
    <source>
        <dbReference type="EMBL" id="SFE96551.1"/>
    </source>
</evidence>
<evidence type="ECO:0000259" key="1">
    <source>
        <dbReference type="Pfam" id="PF13614"/>
    </source>
</evidence>
<sequence>MPGELIAVCSATGGTGRTMITVNISVILASRGNKVAALDGDLQFGDLCMAMDVVPANTITDVVTRDDGKNVSDFYERHVSGVEILAAPERPEEADYITENDLSSILNEMKANSDYVLVDTMPGFSERSLSIMELSDQLLIVTSNGMAALKNTKLMLETLEKLNMKSKASIIVNRSTSLGSIRANELNEMLDTNQLFYLSNDYKHVSYSLETGIPFVTERPKLEISKAMFHMVDTLFPYEQKYRTNTRKRLLQKTLRPWKK</sequence>
<dbReference type="Proteomes" id="UP000199516">
    <property type="component" value="Unassembled WGS sequence"/>
</dbReference>
<dbReference type="AlphaFoldDB" id="A0A1I2EW41"/>
<dbReference type="PANTHER" id="PTHR43384">
    <property type="entry name" value="SEPTUM SITE-DETERMINING PROTEIN MIND HOMOLOG, CHLOROPLASTIC-RELATED"/>
    <property type="match status" value="1"/>
</dbReference>
<dbReference type="GO" id="GO:0005524">
    <property type="term" value="F:ATP binding"/>
    <property type="evidence" value="ECO:0007669"/>
    <property type="project" value="TreeGrafter"/>
</dbReference>
<organism evidence="2 3">
    <name type="scientific">Alteribacillus iranensis</name>
    <dbReference type="NCBI Taxonomy" id="930128"/>
    <lineage>
        <taxon>Bacteria</taxon>
        <taxon>Bacillati</taxon>
        <taxon>Bacillota</taxon>
        <taxon>Bacilli</taxon>
        <taxon>Bacillales</taxon>
        <taxon>Bacillaceae</taxon>
        <taxon>Alteribacillus</taxon>
    </lineage>
</organism>
<accession>A0A1I2EW41</accession>
<gene>
    <name evidence="2" type="ORF">SAMN05192532_1076</name>
</gene>
<dbReference type="GO" id="GO:0016887">
    <property type="term" value="F:ATP hydrolysis activity"/>
    <property type="evidence" value="ECO:0007669"/>
    <property type="project" value="TreeGrafter"/>
</dbReference>
<dbReference type="SUPFAM" id="SSF52540">
    <property type="entry name" value="P-loop containing nucleoside triphosphate hydrolases"/>
    <property type="match status" value="1"/>
</dbReference>
<dbReference type="GO" id="GO:0005829">
    <property type="term" value="C:cytosol"/>
    <property type="evidence" value="ECO:0007669"/>
    <property type="project" value="TreeGrafter"/>
</dbReference>
<dbReference type="GO" id="GO:0051782">
    <property type="term" value="P:negative regulation of cell division"/>
    <property type="evidence" value="ECO:0007669"/>
    <property type="project" value="TreeGrafter"/>
</dbReference>
<dbReference type="Gene3D" id="3.40.50.300">
    <property type="entry name" value="P-loop containing nucleotide triphosphate hydrolases"/>
    <property type="match status" value="1"/>
</dbReference>
<evidence type="ECO:0000313" key="3">
    <source>
        <dbReference type="Proteomes" id="UP000199516"/>
    </source>
</evidence>
<dbReference type="InterPro" id="IPR025669">
    <property type="entry name" value="AAA_dom"/>
</dbReference>
<dbReference type="PANTHER" id="PTHR43384:SF13">
    <property type="entry name" value="SLR0110 PROTEIN"/>
    <property type="match status" value="1"/>
</dbReference>
<dbReference type="STRING" id="930128.SAMN05192532_1076"/>
<dbReference type="Pfam" id="PF13614">
    <property type="entry name" value="AAA_31"/>
    <property type="match status" value="1"/>
</dbReference>
<name>A0A1I2EW41_9BACI</name>
<dbReference type="EMBL" id="FONT01000007">
    <property type="protein sequence ID" value="SFE96551.1"/>
    <property type="molecule type" value="Genomic_DNA"/>
</dbReference>
<feature type="domain" description="AAA" evidence="1">
    <location>
        <begin position="4"/>
        <end position="170"/>
    </location>
</feature>
<dbReference type="InterPro" id="IPR050625">
    <property type="entry name" value="ParA/MinD_ATPase"/>
</dbReference>
<dbReference type="GO" id="GO:0009898">
    <property type="term" value="C:cytoplasmic side of plasma membrane"/>
    <property type="evidence" value="ECO:0007669"/>
    <property type="project" value="TreeGrafter"/>
</dbReference>